<evidence type="ECO:0000256" key="1">
    <source>
        <dbReference type="SAM" id="MobiDB-lite"/>
    </source>
</evidence>
<feature type="compositionally biased region" description="Polar residues" evidence="1">
    <location>
        <begin position="1"/>
        <end position="10"/>
    </location>
</feature>
<keyword evidence="4" id="KW-1185">Reference proteome</keyword>
<dbReference type="Proteomes" id="UP000273331">
    <property type="component" value="Segment"/>
</dbReference>
<name>A0A386KR90_9CAUD</name>
<feature type="region of interest" description="Disordered" evidence="1">
    <location>
        <begin position="1"/>
        <end position="22"/>
    </location>
</feature>
<evidence type="ECO:0000313" key="4">
    <source>
        <dbReference type="Proteomes" id="UP000273331"/>
    </source>
</evidence>
<dbReference type="InterPro" id="IPR005039">
    <property type="entry name" value="Ant_C"/>
</dbReference>
<dbReference type="GeneID" id="60331257"/>
<organism evidence="3 4">
    <name type="scientific">Mycobacterium phage MilleniumForce</name>
    <dbReference type="NCBI Taxonomy" id="2315711"/>
    <lineage>
        <taxon>Viruses</taxon>
        <taxon>Duplodnaviria</taxon>
        <taxon>Heunggongvirae</taxon>
        <taxon>Uroviricota</taxon>
        <taxon>Caudoviricetes</taxon>
        <taxon>Gracegardnervirinae</taxon>
        <taxon>Cheoctovirus</taxon>
        <taxon>Cheoctovirus milleniumforce</taxon>
    </lineage>
</organism>
<dbReference type="EMBL" id="MH825707">
    <property type="protein sequence ID" value="AYD86871.1"/>
    <property type="molecule type" value="Genomic_DNA"/>
</dbReference>
<feature type="domain" description="Antirepressor protein C-terminal" evidence="2">
    <location>
        <begin position="158"/>
        <end position="268"/>
    </location>
</feature>
<protein>
    <submittedName>
        <fullName evidence="3">Antirepressor</fullName>
    </submittedName>
</protein>
<dbReference type="KEGG" id="vg:60331257"/>
<proteinExistence type="predicted"/>
<evidence type="ECO:0000259" key="2">
    <source>
        <dbReference type="Pfam" id="PF03374"/>
    </source>
</evidence>
<dbReference type="RefSeq" id="YP_009959712.1">
    <property type="nucleotide sequence ID" value="NC_051683.1"/>
</dbReference>
<dbReference type="GO" id="GO:0003677">
    <property type="term" value="F:DNA binding"/>
    <property type="evidence" value="ECO:0007669"/>
    <property type="project" value="InterPro"/>
</dbReference>
<dbReference type="Pfam" id="PF03374">
    <property type="entry name" value="ANT"/>
    <property type="match status" value="1"/>
</dbReference>
<accession>A0A386KR90</accession>
<gene>
    <name evidence="3" type="primary">46</name>
    <name evidence="3" type="ORF">SEA_MILLENIUMFORCE_46</name>
</gene>
<reference evidence="3 4" key="1">
    <citation type="submission" date="2018-08" db="EMBL/GenBank/DDBJ databases">
        <authorList>
            <person name="Arabshahi J."/>
            <person name="Bell S."/>
            <person name="Carrithers M."/>
            <person name="Chan J."/>
            <person name="Gao Z."/>
            <person name="Haskins E."/>
            <person name="Hong Y."/>
            <person name="Kerstiens E."/>
            <person name="Lang E."/>
            <person name="Larson A."/>
            <person name="Novak L."/>
            <person name="Otero A."/>
            <person name="Park A."/>
            <person name="Ravichandran V."/>
            <person name="Shank E."/>
            <person name="Smith G."/>
            <person name="Yu Z."/>
            <person name="Zhang Z."/>
            <person name="Zakaria P."/>
            <person name="Li Y."/>
            <person name="Clase K.L."/>
            <person name="Garlena R.A."/>
            <person name="Russell D.A."/>
            <person name="Pope W.H."/>
            <person name="Jacobs-Sera D."/>
            <person name="Hatfull G.F."/>
        </authorList>
    </citation>
    <scope>NUCLEOTIDE SEQUENCE [LARGE SCALE GENOMIC DNA]</scope>
</reference>
<evidence type="ECO:0000313" key="3">
    <source>
        <dbReference type="EMBL" id="AYD86871.1"/>
    </source>
</evidence>
<sequence length="288" mass="31868">MSELQLTGDQSPFDAGRIPCPQGGEDRWSARWLMEQMTYPTWQHFEPVIERAKTTAASEGFNVKTLFTVNRENSGGRPRTDYLVTRYAAYLIAMNGDPRKPAVAAAQHYFAVKTRQAEVQPAIPDITTPEGLLAMTEMFADTARKLVAVESEKKMLAAAIERDAPLVAKAEAHTGSDSDVHRQEFAREVQAWGTKQGIEIKQADVLRFLGHIGLFIRGERSDTGHATADAQRRGLAFTHKNVARNGYAYAVGKLTPAGQDYAWKRITKYVADHGTLVLPRELRGGDPA</sequence>